<sequence>MPSKKYLLVYEAFDNTNAFLLKGNAAVEIDIGKGVEEILNTFTEVACSEARKIDKYARRVAIVSAIEL</sequence>
<evidence type="ECO:0000313" key="1">
    <source>
        <dbReference type="EMBL" id="SUC17377.1"/>
    </source>
</evidence>
<reference evidence="1 2" key="1">
    <citation type="submission" date="2018-06" db="EMBL/GenBank/DDBJ databases">
        <authorList>
            <consortium name="Pathogen Informatics"/>
            <person name="Doyle S."/>
        </authorList>
    </citation>
    <scope>NUCLEOTIDE SEQUENCE [LARGE SCALE GENOMIC DNA]</scope>
    <source>
        <strain evidence="1 2">NCTC10376</strain>
    </source>
</reference>
<accession>A0A379FCU5</accession>
<gene>
    <name evidence="1" type="ORF">NCTC10376_03320</name>
</gene>
<organism evidence="1 2">
    <name type="scientific">Proteus vulgaris</name>
    <dbReference type="NCBI Taxonomy" id="585"/>
    <lineage>
        <taxon>Bacteria</taxon>
        <taxon>Pseudomonadati</taxon>
        <taxon>Pseudomonadota</taxon>
        <taxon>Gammaproteobacteria</taxon>
        <taxon>Enterobacterales</taxon>
        <taxon>Morganellaceae</taxon>
        <taxon>Proteus</taxon>
    </lineage>
</organism>
<protein>
    <submittedName>
        <fullName evidence="1">Uncharacterized protein</fullName>
    </submittedName>
</protein>
<proteinExistence type="predicted"/>
<dbReference type="AlphaFoldDB" id="A0A379FCU5"/>
<dbReference type="EMBL" id="UGTW01000001">
    <property type="protein sequence ID" value="SUC17377.1"/>
    <property type="molecule type" value="Genomic_DNA"/>
</dbReference>
<evidence type="ECO:0000313" key="2">
    <source>
        <dbReference type="Proteomes" id="UP000254331"/>
    </source>
</evidence>
<dbReference type="RefSeq" id="WP_115370812.1">
    <property type="nucleotide sequence ID" value="NZ_UGTW01000001.1"/>
</dbReference>
<dbReference type="Proteomes" id="UP000254331">
    <property type="component" value="Unassembled WGS sequence"/>
</dbReference>
<name>A0A379FCU5_PROVU</name>